<evidence type="ECO:0000256" key="1">
    <source>
        <dbReference type="ARBA" id="ARBA00022741"/>
    </source>
</evidence>
<feature type="domain" description="YjeF C-terminal" evidence="7">
    <location>
        <begin position="4"/>
        <end position="276"/>
    </location>
</feature>
<feature type="binding site" evidence="6">
    <location>
        <position position="216"/>
    </location>
    <ligand>
        <name>AMP</name>
        <dbReference type="ChEBI" id="CHEBI:456215"/>
    </ligand>
</feature>
<evidence type="ECO:0000259" key="7">
    <source>
        <dbReference type="PROSITE" id="PS51383"/>
    </source>
</evidence>
<evidence type="ECO:0000256" key="3">
    <source>
        <dbReference type="ARBA" id="ARBA00022857"/>
    </source>
</evidence>
<organism evidence="8 9">
    <name type="scientific">Streptococcus porcinus</name>
    <dbReference type="NCBI Taxonomy" id="1340"/>
    <lineage>
        <taxon>Bacteria</taxon>
        <taxon>Bacillati</taxon>
        <taxon>Bacillota</taxon>
        <taxon>Bacilli</taxon>
        <taxon>Lactobacillales</taxon>
        <taxon>Streptococcaceae</taxon>
        <taxon>Streptococcus</taxon>
    </lineage>
</organism>
<feature type="binding site" evidence="6">
    <location>
        <position position="152"/>
    </location>
    <ligand>
        <name>(6S)-NADPHX</name>
        <dbReference type="ChEBI" id="CHEBI:64076"/>
    </ligand>
</feature>
<dbReference type="GO" id="GO:0052856">
    <property type="term" value="F:NAD(P)HX epimerase activity"/>
    <property type="evidence" value="ECO:0007669"/>
    <property type="project" value="TreeGrafter"/>
</dbReference>
<reference evidence="8 9" key="1">
    <citation type="submission" date="2019-05" db="EMBL/GenBank/DDBJ databases">
        <authorList>
            <consortium name="Pathogen Informatics"/>
        </authorList>
    </citation>
    <scope>NUCLEOTIDE SEQUENCE [LARGE SCALE GENOMIC DNA]</scope>
    <source>
        <strain evidence="8 9">NCTC10924</strain>
    </source>
</reference>
<dbReference type="AlphaFoldDB" id="A0A4V0H6M0"/>
<dbReference type="GO" id="GO:0046496">
    <property type="term" value="P:nicotinamide nucleotide metabolic process"/>
    <property type="evidence" value="ECO:0007669"/>
    <property type="project" value="UniProtKB-UniRule"/>
</dbReference>
<proteinExistence type="inferred from homology"/>
<comment type="catalytic activity">
    <reaction evidence="6">
        <text>(6S)-NADPHX + ADP = AMP + phosphate + NADPH + H(+)</text>
        <dbReference type="Rhea" id="RHEA:32235"/>
        <dbReference type="ChEBI" id="CHEBI:15378"/>
        <dbReference type="ChEBI" id="CHEBI:43474"/>
        <dbReference type="ChEBI" id="CHEBI:57783"/>
        <dbReference type="ChEBI" id="CHEBI:64076"/>
        <dbReference type="ChEBI" id="CHEBI:456215"/>
        <dbReference type="ChEBI" id="CHEBI:456216"/>
        <dbReference type="EC" id="4.2.1.136"/>
    </reaction>
</comment>
<dbReference type="Proteomes" id="UP000306241">
    <property type="component" value="Chromosome"/>
</dbReference>
<keyword evidence="3 6" id="KW-0521">NADP</keyword>
<keyword evidence="1 6" id="KW-0547">Nucleotide-binding</keyword>
<dbReference type="EMBL" id="LR594052">
    <property type="protein sequence ID" value="VTT42378.1"/>
    <property type="molecule type" value="Genomic_DNA"/>
</dbReference>
<dbReference type="InterPro" id="IPR000631">
    <property type="entry name" value="CARKD"/>
</dbReference>
<comment type="subunit">
    <text evidence="6">Homotetramer.</text>
</comment>
<protein>
    <recommendedName>
        <fullName evidence="6">ADP-dependent (S)-NAD(P)H-hydrate dehydratase</fullName>
        <ecNumber evidence="6">4.2.1.136</ecNumber>
    </recommendedName>
    <alternativeName>
        <fullName evidence="6">ADP-dependent NAD(P)HX dehydratase</fullName>
    </alternativeName>
</protein>
<dbReference type="SUPFAM" id="SSF53613">
    <property type="entry name" value="Ribokinase-like"/>
    <property type="match status" value="1"/>
</dbReference>
<accession>A0A4V0H6M0</accession>
<feature type="binding site" evidence="6">
    <location>
        <position position="39"/>
    </location>
    <ligand>
        <name>(6S)-NADPHX</name>
        <dbReference type="ChEBI" id="CHEBI:64076"/>
    </ligand>
</feature>
<dbReference type="GO" id="GO:0016301">
    <property type="term" value="F:kinase activity"/>
    <property type="evidence" value="ECO:0007669"/>
    <property type="project" value="UniProtKB-KW"/>
</dbReference>
<keyword evidence="2 6" id="KW-0067">ATP-binding</keyword>
<dbReference type="Pfam" id="PF01256">
    <property type="entry name" value="Carb_kinase"/>
    <property type="match status" value="1"/>
</dbReference>
<keyword evidence="8" id="KW-0808">Transferase</keyword>
<comment type="cofactor">
    <cofactor evidence="6">
        <name>Mg(2+)</name>
        <dbReference type="ChEBI" id="CHEBI:18420"/>
    </cofactor>
</comment>
<dbReference type="RefSeq" id="WP_093958887.1">
    <property type="nucleotide sequence ID" value="NZ_CP070236.1"/>
</dbReference>
<comment type="catalytic activity">
    <reaction evidence="6">
        <text>(6S)-NADHX + ADP = AMP + phosphate + NADH + H(+)</text>
        <dbReference type="Rhea" id="RHEA:32223"/>
        <dbReference type="ChEBI" id="CHEBI:15378"/>
        <dbReference type="ChEBI" id="CHEBI:43474"/>
        <dbReference type="ChEBI" id="CHEBI:57945"/>
        <dbReference type="ChEBI" id="CHEBI:64074"/>
        <dbReference type="ChEBI" id="CHEBI:456215"/>
        <dbReference type="ChEBI" id="CHEBI:456216"/>
        <dbReference type="EC" id="4.2.1.136"/>
    </reaction>
</comment>
<feature type="binding site" evidence="6">
    <location>
        <begin position="188"/>
        <end position="192"/>
    </location>
    <ligand>
        <name>AMP</name>
        <dbReference type="ChEBI" id="CHEBI:456215"/>
    </ligand>
</feature>
<dbReference type="GO" id="GO:0005524">
    <property type="term" value="F:ATP binding"/>
    <property type="evidence" value="ECO:0007669"/>
    <property type="project" value="UniProtKB-KW"/>
</dbReference>
<keyword evidence="5 6" id="KW-0456">Lyase</keyword>
<comment type="function">
    <text evidence="6">Catalyzes the dehydration of the S-form of NAD(P)HX at the expense of ADP, which is converted to AMP. Together with NAD(P)HX epimerase, which catalyzes the epimerization of the S- and R-forms, the enzyme allows the repair of both epimers of NAD(P)HX, a damaged form of NAD(P)H that is a result of enzymatic or heat-dependent hydration.</text>
</comment>
<dbReference type="InterPro" id="IPR029056">
    <property type="entry name" value="Ribokinase-like"/>
</dbReference>
<dbReference type="InterPro" id="IPR017953">
    <property type="entry name" value="Carbohydrate_kinase_pred_CS"/>
</dbReference>
<dbReference type="PROSITE" id="PS01050">
    <property type="entry name" value="YJEF_C_2"/>
    <property type="match status" value="1"/>
</dbReference>
<dbReference type="PANTHER" id="PTHR12592:SF0">
    <property type="entry name" value="ATP-DEPENDENT (S)-NAD(P)H-HYDRATE DEHYDRATASE"/>
    <property type="match status" value="1"/>
</dbReference>
<evidence type="ECO:0000313" key="8">
    <source>
        <dbReference type="EMBL" id="VTT42378.1"/>
    </source>
</evidence>
<gene>
    <name evidence="6 8" type="primary">nnrD</name>
    <name evidence="8" type="ORF">NCTC10924_00564</name>
</gene>
<evidence type="ECO:0000256" key="6">
    <source>
        <dbReference type="HAMAP-Rule" id="MF_01965"/>
    </source>
</evidence>
<dbReference type="GO" id="GO:0110051">
    <property type="term" value="P:metabolite repair"/>
    <property type="evidence" value="ECO:0007669"/>
    <property type="project" value="TreeGrafter"/>
</dbReference>
<dbReference type="PANTHER" id="PTHR12592">
    <property type="entry name" value="ATP-DEPENDENT (S)-NAD(P)H-HYDRATE DEHYDRATASE FAMILY MEMBER"/>
    <property type="match status" value="1"/>
</dbReference>
<evidence type="ECO:0000256" key="2">
    <source>
        <dbReference type="ARBA" id="ARBA00022840"/>
    </source>
</evidence>
<evidence type="ECO:0000256" key="4">
    <source>
        <dbReference type="ARBA" id="ARBA00023027"/>
    </source>
</evidence>
<keyword evidence="8" id="KW-0418">Kinase</keyword>
<dbReference type="NCBIfam" id="TIGR00196">
    <property type="entry name" value="yjeF_cterm"/>
    <property type="match status" value="1"/>
</dbReference>
<comment type="similarity">
    <text evidence="6">Belongs to the NnrD/CARKD family.</text>
</comment>
<dbReference type="HAMAP" id="MF_01965">
    <property type="entry name" value="NADHX_dehydratase"/>
    <property type="match status" value="1"/>
</dbReference>
<keyword evidence="4 6" id="KW-0520">NAD</keyword>
<dbReference type="CDD" id="cd01171">
    <property type="entry name" value="YXKO-related"/>
    <property type="match status" value="1"/>
</dbReference>
<dbReference type="Gene3D" id="3.40.1190.20">
    <property type="match status" value="1"/>
</dbReference>
<sequence length="279" mass="30510">MKLSQEFLRQVITKRKRASHKGDYGRLLLIGGLSPYGGAIIMAAKAAIYSGAGLVTVATEKDNISPLHAQLPEAMAFSVDDKTLFLQHIRTADVILIGPGLSENSKAESLFDTVMEQVSEEQILILDGSALNLIAKGKKQVKKGQNLVLTPHEKEWERLSGLAIEKQNLETTQEALSHFPDSTILIAKSHATSIFYQDQIFQIGVGGPYQATAGMGDTLAGMIAGFAGQFQNASLVERLAAATYLHSYIADQLARDNYVALPTTICEQIPYWMKKWCQN</sequence>
<feature type="binding site" evidence="6">
    <location>
        <position position="217"/>
    </location>
    <ligand>
        <name>(6S)-NADPHX</name>
        <dbReference type="ChEBI" id="CHEBI:64076"/>
    </ligand>
</feature>
<feature type="binding site" evidence="6">
    <location>
        <position position="100"/>
    </location>
    <ligand>
        <name>(6S)-NADPHX</name>
        <dbReference type="ChEBI" id="CHEBI:64076"/>
    </ligand>
</feature>
<evidence type="ECO:0000256" key="5">
    <source>
        <dbReference type="ARBA" id="ARBA00023239"/>
    </source>
</evidence>
<dbReference type="GO" id="GO:0052855">
    <property type="term" value="F:ADP-dependent NAD(P)H-hydrate dehydratase activity"/>
    <property type="evidence" value="ECO:0007669"/>
    <property type="project" value="UniProtKB-UniRule"/>
</dbReference>
<dbReference type="EC" id="4.2.1.136" evidence="6"/>
<dbReference type="PROSITE" id="PS51383">
    <property type="entry name" value="YJEF_C_3"/>
    <property type="match status" value="1"/>
</dbReference>
<evidence type="ECO:0000313" key="9">
    <source>
        <dbReference type="Proteomes" id="UP000306241"/>
    </source>
</evidence>
<name>A0A4V0H6M0_STRPO</name>
<dbReference type="OrthoDB" id="9806925at2"/>